<evidence type="ECO:0000313" key="9">
    <source>
        <dbReference type="Proteomes" id="UP001063166"/>
    </source>
</evidence>
<dbReference type="AlphaFoldDB" id="A0A9P3PQK9"/>
<dbReference type="InterPro" id="IPR036864">
    <property type="entry name" value="Zn2-C6_fun-type_DNA-bd_sf"/>
</dbReference>
<evidence type="ECO:0000256" key="5">
    <source>
        <dbReference type="ARBA" id="ARBA00023242"/>
    </source>
</evidence>
<dbReference type="PROSITE" id="PS50048">
    <property type="entry name" value="ZN2_CY6_FUNGAL_2"/>
    <property type="match status" value="1"/>
</dbReference>
<dbReference type="InterPro" id="IPR050815">
    <property type="entry name" value="TF_fung"/>
</dbReference>
<feature type="compositionally biased region" description="Polar residues" evidence="6">
    <location>
        <begin position="1"/>
        <end position="17"/>
    </location>
</feature>
<dbReference type="PROSITE" id="PS00463">
    <property type="entry name" value="ZN2_CY6_FUNGAL_1"/>
    <property type="match status" value="1"/>
</dbReference>
<dbReference type="Proteomes" id="UP001063166">
    <property type="component" value="Unassembled WGS sequence"/>
</dbReference>
<dbReference type="GO" id="GO:0006351">
    <property type="term" value="P:DNA-templated transcription"/>
    <property type="evidence" value="ECO:0007669"/>
    <property type="project" value="InterPro"/>
</dbReference>
<sequence length="641" mass="71042">MLTTTAASKSSQHLRVSTSRRENDHFEGLSVPILLYAVEAVTDKRPSTFVSDVLPFMTTSMTKTAAAPLQRGKACSNCRRRKIRCDGRHPTCGPCERTSKADDCEYADSGRSRVQGLEATISRLAARVRELERENNSSSVPLIEPYEGSGQSPPISIRLSSPGSSPDSSNSSPQVTPANLTESSCSATPSSASSSTDVQQEEPRLPVSKLLLQTFQPHASEFGFFLDFTRFYDSAVLPLPIGHHLRPCRALLSAVYLWGVHLSQSETLSSREHIFLERALRHAANNLSSNHPQKILHGIQAEVLLCLYFFQTGRFLEGRVHCSSAISMVFSTGMHKIRSMNRVNVPPYIALGEPITMLPPPESAVEEGERILGFWTVYALHNCWGVALGFPMTLPSEFPGSQIDTPWPLELNQYEQFPSELQGSFTVRKFLDDAVENSYGEFSTLSMYCKASILYESAARHAMLAQADMQPGDATRFTQSFATLNECIDRFISALPNITHLEMVMPDAIRTNFVTHTLAHAASSRLNAIFAETNEQSREKSLAAALCIVGLIKEVDIQNFQHINPIIGTLWMSACQVMTCEVARLRTVRTIFAPESFADEKEDQLMAAIERCFGAMAMFSLDCPLIGYQLTQVQQKYSRLT</sequence>
<evidence type="ECO:0000313" key="8">
    <source>
        <dbReference type="EMBL" id="GLB40228.1"/>
    </source>
</evidence>
<comment type="subcellular location">
    <subcellularLocation>
        <location evidence="1">Nucleus</location>
    </subcellularLocation>
</comment>
<feature type="compositionally biased region" description="Low complexity" evidence="6">
    <location>
        <begin position="152"/>
        <end position="173"/>
    </location>
</feature>
<evidence type="ECO:0000256" key="6">
    <source>
        <dbReference type="SAM" id="MobiDB-lite"/>
    </source>
</evidence>
<dbReference type="CDD" id="cd12148">
    <property type="entry name" value="fungal_TF_MHR"/>
    <property type="match status" value="1"/>
</dbReference>
<keyword evidence="5" id="KW-0539">Nucleus</keyword>
<evidence type="ECO:0000256" key="4">
    <source>
        <dbReference type="ARBA" id="ARBA00023163"/>
    </source>
</evidence>
<keyword evidence="4" id="KW-0804">Transcription</keyword>
<keyword evidence="9" id="KW-1185">Reference proteome</keyword>
<dbReference type="Pfam" id="PF04082">
    <property type="entry name" value="Fungal_trans"/>
    <property type="match status" value="1"/>
</dbReference>
<comment type="caution">
    <text evidence="8">The sequence shown here is derived from an EMBL/GenBank/DDBJ whole genome shotgun (WGS) entry which is preliminary data.</text>
</comment>
<feature type="region of interest" description="Disordered" evidence="6">
    <location>
        <begin position="1"/>
        <end position="22"/>
    </location>
</feature>
<feature type="domain" description="Zn(2)-C6 fungal-type" evidence="7">
    <location>
        <begin position="74"/>
        <end position="106"/>
    </location>
</feature>
<dbReference type="PANTHER" id="PTHR47338">
    <property type="entry name" value="ZN(II)2CYS6 TRANSCRIPTION FACTOR (EUROFUNG)-RELATED"/>
    <property type="match status" value="1"/>
</dbReference>
<evidence type="ECO:0000256" key="1">
    <source>
        <dbReference type="ARBA" id="ARBA00004123"/>
    </source>
</evidence>
<dbReference type="OrthoDB" id="2309723at2759"/>
<dbReference type="Pfam" id="PF00172">
    <property type="entry name" value="Zn_clus"/>
    <property type="match status" value="1"/>
</dbReference>
<keyword evidence="2" id="KW-0479">Metal-binding</keyword>
<reference evidence="8" key="1">
    <citation type="submission" date="2022-07" db="EMBL/GenBank/DDBJ databases">
        <title>The genome of Lyophyllum shimeji provides insight into the initial evolution of ectomycorrhizal fungal genome.</title>
        <authorList>
            <person name="Kobayashi Y."/>
            <person name="Shibata T."/>
            <person name="Hirakawa H."/>
            <person name="Shigenobu S."/>
            <person name="Nishiyama T."/>
            <person name="Yamada A."/>
            <person name="Hasebe M."/>
            <person name="Kawaguchi M."/>
        </authorList>
    </citation>
    <scope>NUCLEOTIDE SEQUENCE</scope>
    <source>
        <strain evidence="8">AT787</strain>
    </source>
</reference>
<evidence type="ECO:0000259" key="7">
    <source>
        <dbReference type="PROSITE" id="PS50048"/>
    </source>
</evidence>
<gene>
    <name evidence="8" type="ORF">LshimejAT787_0800990</name>
</gene>
<dbReference type="GO" id="GO:0003677">
    <property type="term" value="F:DNA binding"/>
    <property type="evidence" value="ECO:0007669"/>
    <property type="project" value="UniProtKB-KW"/>
</dbReference>
<dbReference type="GO" id="GO:0005634">
    <property type="term" value="C:nucleus"/>
    <property type="evidence" value="ECO:0007669"/>
    <property type="project" value="UniProtKB-SubCell"/>
</dbReference>
<dbReference type="GO" id="GO:0000981">
    <property type="term" value="F:DNA-binding transcription factor activity, RNA polymerase II-specific"/>
    <property type="evidence" value="ECO:0007669"/>
    <property type="project" value="InterPro"/>
</dbReference>
<evidence type="ECO:0000256" key="3">
    <source>
        <dbReference type="ARBA" id="ARBA00023015"/>
    </source>
</evidence>
<dbReference type="SUPFAM" id="SSF57701">
    <property type="entry name" value="Zn2/Cys6 DNA-binding domain"/>
    <property type="match status" value="1"/>
</dbReference>
<dbReference type="CDD" id="cd00067">
    <property type="entry name" value="GAL4"/>
    <property type="match status" value="1"/>
</dbReference>
<dbReference type="SMART" id="SM00066">
    <property type="entry name" value="GAL4"/>
    <property type="match status" value="1"/>
</dbReference>
<name>A0A9P3PQK9_LYOSH</name>
<evidence type="ECO:0000256" key="2">
    <source>
        <dbReference type="ARBA" id="ARBA00022723"/>
    </source>
</evidence>
<dbReference type="InterPro" id="IPR001138">
    <property type="entry name" value="Zn2Cys6_DnaBD"/>
</dbReference>
<feature type="compositionally biased region" description="Low complexity" evidence="6">
    <location>
        <begin position="183"/>
        <end position="196"/>
    </location>
</feature>
<dbReference type="GO" id="GO:0008270">
    <property type="term" value="F:zinc ion binding"/>
    <property type="evidence" value="ECO:0007669"/>
    <property type="project" value="InterPro"/>
</dbReference>
<proteinExistence type="predicted"/>
<organism evidence="8 9">
    <name type="scientific">Lyophyllum shimeji</name>
    <name type="common">Hon-shimeji</name>
    <name type="synonym">Tricholoma shimeji</name>
    <dbReference type="NCBI Taxonomy" id="47721"/>
    <lineage>
        <taxon>Eukaryota</taxon>
        <taxon>Fungi</taxon>
        <taxon>Dikarya</taxon>
        <taxon>Basidiomycota</taxon>
        <taxon>Agaricomycotina</taxon>
        <taxon>Agaricomycetes</taxon>
        <taxon>Agaricomycetidae</taxon>
        <taxon>Agaricales</taxon>
        <taxon>Tricholomatineae</taxon>
        <taxon>Lyophyllaceae</taxon>
        <taxon>Lyophyllum</taxon>
    </lineage>
</organism>
<dbReference type="PANTHER" id="PTHR47338:SF29">
    <property type="entry name" value="ZN(2)-C6 FUNGAL-TYPE DOMAIN-CONTAINING PROTEIN"/>
    <property type="match status" value="1"/>
</dbReference>
<keyword evidence="8" id="KW-0238">DNA-binding</keyword>
<dbReference type="InterPro" id="IPR007219">
    <property type="entry name" value="XnlR_reg_dom"/>
</dbReference>
<dbReference type="EMBL" id="BRPK01000008">
    <property type="protein sequence ID" value="GLB40228.1"/>
    <property type="molecule type" value="Genomic_DNA"/>
</dbReference>
<keyword evidence="3" id="KW-0805">Transcription regulation</keyword>
<protein>
    <submittedName>
        <fullName evidence="8">GAL4-like Zn(II)2Cys6 (Or C6 zinc) binuclear cluster DNA-binding domain</fullName>
    </submittedName>
</protein>
<accession>A0A9P3PQK9</accession>
<dbReference type="Gene3D" id="4.10.240.10">
    <property type="entry name" value="Zn(2)-C6 fungal-type DNA-binding domain"/>
    <property type="match status" value="1"/>
</dbReference>
<feature type="region of interest" description="Disordered" evidence="6">
    <location>
        <begin position="131"/>
        <end position="200"/>
    </location>
</feature>